<keyword evidence="3" id="KW-1185">Reference proteome</keyword>
<comment type="caution">
    <text evidence="2">The sequence shown here is derived from an EMBL/GenBank/DDBJ whole genome shotgun (WGS) entry which is preliminary data.</text>
</comment>
<reference evidence="2 3" key="1">
    <citation type="journal article" date="2020" name="Mol. Biol. Evol.">
        <title>Interspecific Gene Flow and the Evolution of Specialization in Black and White Rhinoceros.</title>
        <authorList>
            <person name="Moodley Y."/>
            <person name="Westbury M.V."/>
            <person name="Russo I.M."/>
            <person name="Gopalakrishnan S."/>
            <person name="Rakotoarivelo A."/>
            <person name="Olsen R.A."/>
            <person name="Prost S."/>
            <person name="Tunstall T."/>
            <person name="Ryder O.A."/>
            <person name="Dalen L."/>
            <person name="Bruford M.W."/>
        </authorList>
    </citation>
    <scope>NUCLEOTIDE SEQUENCE [LARGE SCALE GENOMIC DNA]</scope>
    <source>
        <strain evidence="2">SBR-YM</strain>
        <tissue evidence="2">Skin</tissue>
    </source>
</reference>
<organism evidence="2 3">
    <name type="scientific">Diceros bicornis minor</name>
    <name type="common">South-central black rhinoceros</name>
    <dbReference type="NCBI Taxonomy" id="77932"/>
    <lineage>
        <taxon>Eukaryota</taxon>
        <taxon>Metazoa</taxon>
        <taxon>Chordata</taxon>
        <taxon>Craniata</taxon>
        <taxon>Vertebrata</taxon>
        <taxon>Euteleostomi</taxon>
        <taxon>Mammalia</taxon>
        <taxon>Eutheria</taxon>
        <taxon>Laurasiatheria</taxon>
        <taxon>Perissodactyla</taxon>
        <taxon>Rhinocerotidae</taxon>
        <taxon>Diceros</taxon>
    </lineage>
</organism>
<feature type="non-terminal residue" evidence="2">
    <location>
        <position position="1"/>
    </location>
</feature>
<dbReference type="Proteomes" id="UP000551758">
    <property type="component" value="Unassembled WGS sequence"/>
</dbReference>
<accession>A0A7J7E4J0</accession>
<name>A0A7J7E4J0_DICBM</name>
<evidence type="ECO:0000256" key="1">
    <source>
        <dbReference type="SAM" id="MobiDB-lite"/>
    </source>
</evidence>
<evidence type="ECO:0000313" key="2">
    <source>
        <dbReference type="EMBL" id="KAF5910698.1"/>
    </source>
</evidence>
<dbReference type="AlphaFoldDB" id="A0A7J7E4J0"/>
<proteinExistence type="predicted"/>
<sequence>VPGLPLPPNLRQTTGASAVLTISAFWPGLGPARLTSSPFPASEPRQGLRIQAASPLGSGGTLRPARSLQPPRSPSAPLGPEGPPSTRPKASLSSAVAASLFPSPGVQARPGLPLPGQPALSKGKISLRKKLPKPKS</sequence>
<feature type="compositionally biased region" description="Low complexity" evidence="1">
    <location>
        <begin position="90"/>
        <end position="100"/>
    </location>
</feature>
<dbReference type="EMBL" id="JACDTQ010004070">
    <property type="protein sequence ID" value="KAF5910698.1"/>
    <property type="molecule type" value="Genomic_DNA"/>
</dbReference>
<evidence type="ECO:0000313" key="3">
    <source>
        <dbReference type="Proteomes" id="UP000551758"/>
    </source>
</evidence>
<feature type="compositionally biased region" description="Basic residues" evidence="1">
    <location>
        <begin position="125"/>
        <end position="136"/>
    </location>
</feature>
<feature type="region of interest" description="Disordered" evidence="1">
    <location>
        <begin position="33"/>
        <end position="136"/>
    </location>
</feature>
<gene>
    <name evidence="2" type="ORF">HPG69_004787</name>
</gene>
<protein>
    <submittedName>
        <fullName evidence="2">Uncharacterized protein</fullName>
    </submittedName>
</protein>